<dbReference type="Proteomes" id="UP001223176">
    <property type="component" value="Segment"/>
</dbReference>
<organism evidence="1 2">
    <name type="scientific">phage PKM.Lu.22.1</name>
    <dbReference type="NCBI Taxonomy" id="3049197"/>
    <lineage>
        <taxon>Viruses</taxon>
        <taxon>Duplodnaviria</taxon>
        <taxon>Heunggongvirae</taxon>
        <taxon>Uroviricota</taxon>
        <taxon>Caudoviricetes</taxon>
        <taxon>Grimontviridae</taxon>
    </lineage>
</organism>
<accession>A0AAF0KYD1</accession>
<keyword evidence="2" id="KW-1185">Reference proteome</keyword>
<reference evidence="1" key="1">
    <citation type="submission" date="2023-04" db="EMBL/GenBank/DDBJ databases">
        <title>Isolation and Characterization of Novel Plasmid-specific Phages Infecting Bacteria Carrying Diverse Conjugative Plasmids.</title>
        <authorList>
            <person name="Parra B."/>
            <person name="Cockx B."/>
            <person name="Lutz V.T."/>
            <person name="Bronsted L."/>
            <person name="Smets B.F."/>
            <person name="Dechesne A."/>
        </authorList>
    </citation>
    <scope>NUCLEOTIDE SEQUENCE</scope>
</reference>
<sequence length="203" mass="23102">MLTDDFSMYYSGTYVGLKDEAGKVQPFQIDAVTHDNTVLDFSEMTRAQRDRAAYSQEAEDALVFHGTTMGDDGNYRNVSISHTDPNLVLELPEPAFVKIGNNFVWASYRANRSTKKGLTHRRICNNFRFSWENIKAFFNKNEYPEVIGGVFLRVNSDLRYKDVSIGKFLSDDAIEVAAEARHLVRFLAKELPQCQITVTTPQD</sequence>
<protein>
    <submittedName>
        <fullName evidence="1">Uncharacterized protein</fullName>
    </submittedName>
</protein>
<dbReference type="EMBL" id="OQ829281">
    <property type="protein sequence ID" value="WHS68346.1"/>
    <property type="molecule type" value="Genomic_DNA"/>
</dbReference>
<name>A0AAF0KYD1_9CAUD</name>
<evidence type="ECO:0000313" key="2">
    <source>
        <dbReference type="Proteomes" id="UP001223176"/>
    </source>
</evidence>
<proteinExistence type="predicted"/>
<evidence type="ECO:0000313" key="1">
    <source>
        <dbReference type="EMBL" id="WHS68346.1"/>
    </source>
</evidence>